<feature type="transmembrane region" description="Helical" evidence="1">
    <location>
        <begin position="50"/>
        <end position="69"/>
    </location>
</feature>
<dbReference type="RefSeq" id="XP_007770627.1">
    <property type="nucleotide sequence ID" value="XM_007772437.1"/>
</dbReference>
<keyword evidence="1" id="KW-0812">Transmembrane</keyword>
<dbReference type="Proteomes" id="UP000053558">
    <property type="component" value="Unassembled WGS sequence"/>
</dbReference>
<keyword evidence="1" id="KW-0472">Membrane</keyword>
<evidence type="ECO:0000313" key="2">
    <source>
        <dbReference type="EMBL" id="EIW78860.1"/>
    </source>
</evidence>
<protein>
    <submittedName>
        <fullName evidence="2">Uncharacterized protein</fullName>
    </submittedName>
</protein>
<dbReference type="EMBL" id="JH711581">
    <property type="protein sequence ID" value="EIW78860.1"/>
    <property type="molecule type" value="Genomic_DNA"/>
</dbReference>
<accession>A0A5M3MIV6</accession>
<keyword evidence="3" id="KW-1185">Reference proteome</keyword>
<feature type="transmembrane region" description="Helical" evidence="1">
    <location>
        <begin position="6"/>
        <end position="30"/>
    </location>
</feature>
<organism evidence="2 3">
    <name type="scientific">Coniophora puteana (strain RWD-64-598)</name>
    <name type="common">Brown rot fungus</name>
    <dbReference type="NCBI Taxonomy" id="741705"/>
    <lineage>
        <taxon>Eukaryota</taxon>
        <taxon>Fungi</taxon>
        <taxon>Dikarya</taxon>
        <taxon>Basidiomycota</taxon>
        <taxon>Agaricomycotina</taxon>
        <taxon>Agaricomycetes</taxon>
        <taxon>Agaricomycetidae</taxon>
        <taxon>Boletales</taxon>
        <taxon>Coniophorineae</taxon>
        <taxon>Coniophoraceae</taxon>
        <taxon>Coniophora</taxon>
    </lineage>
</organism>
<proteinExistence type="predicted"/>
<dbReference type="AlphaFoldDB" id="A0A5M3MIV6"/>
<dbReference type="KEGG" id="cput:CONPUDRAFT_83283"/>
<keyword evidence="1" id="KW-1133">Transmembrane helix</keyword>
<feature type="transmembrane region" description="Helical" evidence="1">
    <location>
        <begin position="89"/>
        <end position="107"/>
    </location>
</feature>
<evidence type="ECO:0000313" key="3">
    <source>
        <dbReference type="Proteomes" id="UP000053558"/>
    </source>
</evidence>
<comment type="caution">
    <text evidence="2">The sequence shown here is derived from an EMBL/GenBank/DDBJ whole genome shotgun (WGS) entry which is preliminary data.</text>
</comment>
<evidence type="ECO:0000256" key="1">
    <source>
        <dbReference type="SAM" id="Phobius"/>
    </source>
</evidence>
<sequence length="142" mass="16444">MGLYMTYEVILGIFALVYAVQQLPCAATSLWMRPTRSVSILMWILFRDHLIYIFVVLLSMLLTTMYYYAKVQFELKDSILDSITAISEVFQYAVIGPWMIISLRRSYERKTDQRVIDSRQLSEIAFAGVQGAEPSTLQQQRV</sequence>
<reference evidence="3" key="1">
    <citation type="journal article" date="2012" name="Science">
        <title>The Paleozoic origin of enzymatic lignin decomposition reconstructed from 31 fungal genomes.</title>
        <authorList>
            <person name="Floudas D."/>
            <person name="Binder M."/>
            <person name="Riley R."/>
            <person name="Barry K."/>
            <person name="Blanchette R.A."/>
            <person name="Henrissat B."/>
            <person name="Martinez A.T."/>
            <person name="Otillar R."/>
            <person name="Spatafora J.W."/>
            <person name="Yadav J.S."/>
            <person name="Aerts A."/>
            <person name="Benoit I."/>
            <person name="Boyd A."/>
            <person name="Carlson A."/>
            <person name="Copeland A."/>
            <person name="Coutinho P.M."/>
            <person name="de Vries R.P."/>
            <person name="Ferreira P."/>
            <person name="Findley K."/>
            <person name="Foster B."/>
            <person name="Gaskell J."/>
            <person name="Glotzer D."/>
            <person name="Gorecki P."/>
            <person name="Heitman J."/>
            <person name="Hesse C."/>
            <person name="Hori C."/>
            <person name="Igarashi K."/>
            <person name="Jurgens J.A."/>
            <person name="Kallen N."/>
            <person name="Kersten P."/>
            <person name="Kohler A."/>
            <person name="Kuees U."/>
            <person name="Kumar T.K.A."/>
            <person name="Kuo A."/>
            <person name="LaButti K."/>
            <person name="Larrondo L.F."/>
            <person name="Lindquist E."/>
            <person name="Ling A."/>
            <person name="Lombard V."/>
            <person name="Lucas S."/>
            <person name="Lundell T."/>
            <person name="Martin R."/>
            <person name="McLaughlin D.J."/>
            <person name="Morgenstern I."/>
            <person name="Morin E."/>
            <person name="Murat C."/>
            <person name="Nagy L.G."/>
            <person name="Nolan M."/>
            <person name="Ohm R.A."/>
            <person name="Patyshakuliyeva A."/>
            <person name="Rokas A."/>
            <person name="Ruiz-Duenas F.J."/>
            <person name="Sabat G."/>
            <person name="Salamov A."/>
            <person name="Samejima M."/>
            <person name="Schmutz J."/>
            <person name="Slot J.C."/>
            <person name="St John F."/>
            <person name="Stenlid J."/>
            <person name="Sun H."/>
            <person name="Sun S."/>
            <person name="Syed K."/>
            <person name="Tsang A."/>
            <person name="Wiebenga A."/>
            <person name="Young D."/>
            <person name="Pisabarro A."/>
            <person name="Eastwood D.C."/>
            <person name="Martin F."/>
            <person name="Cullen D."/>
            <person name="Grigoriev I.V."/>
            <person name="Hibbett D.S."/>
        </authorList>
    </citation>
    <scope>NUCLEOTIDE SEQUENCE [LARGE SCALE GENOMIC DNA]</scope>
    <source>
        <strain evidence="3">RWD-64-598 SS2</strain>
    </source>
</reference>
<gene>
    <name evidence="2" type="ORF">CONPUDRAFT_83283</name>
</gene>
<dbReference type="GeneID" id="19210565"/>
<name>A0A5M3MIV6_CONPW</name>